<feature type="domain" description="DUF5666" evidence="1">
    <location>
        <begin position="185"/>
        <end position="233"/>
    </location>
</feature>
<gene>
    <name evidence="2" type="ORF">SADO_15514</name>
</gene>
<protein>
    <recommendedName>
        <fullName evidence="1">DUF5666 domain-containing protein</fullName>
    </recommendedName>
</protein>
<evidence type="ECO:0000313" key="3">
    <source>
        <dbReference type="Proteomes" id="UP001460888"/>
    </source>
</evidence>
<sequence length="484" mass="50874">MTRSHAAKRWLTGLSITVGTITMIGCGSGGEDGGGRTAGIEGTGIVSGFGSVYVDGIEFETQGAEILFNGEASPESRLRVGDVVTVTGVVQDDGTARARRIVFNRTLEGPIEQITMENGIGTLTALGQTVNFDADTAFVNTPVEDLAAGDLIAISGFVGTDGAVDASSIEQGPVFQPNTTRLDAEGTARSVTPSSFMVEGLTVNYGSAIVDESAGTLEDGAFVEVFGVRDADNGAPLVADTVNVLGQNRAEDGDRMFVEAQIRDFAGLDDFTAAGWRIDASDAERLDDTGIDPGLNVRVSVRGTERDGVVRADTLAVEPNPNVTFEATVTAVDSTESTLTILGSTFDVPADTRYPVSGERLDEQVDRTLRLASLEAGDPVRVWAYSDDDSLTTRRIERVEAQNDAIALGAIDRVDSDGSSVTLEVAGTTIRTADGDPTVYYDSNGAEIDATTFKTLAVRGARIEARGPENAGEINTARRVQVLN</sequence>
<feature type="domain" description="DUF5666" evidence="1">
    <location>
        <begin position="328"/>
        <end position="397"/>
    </location>
</feature>
<reference evidence="2 3" key="1">
    <citation type="submission" date="2013-03" db="EMBL/GenBank/DDBJ databases">
        <title>Salinisphaera dokdonensis CL-ES53 Genome Sequencing.</title>
        <authorList>
            <person name="Li C."/>
            <person name="Lai Q."/>
            <person name="Shao Z."/>
        </authorList>
    </citation>
    <scope>NUCLEOTIDE SEQUENCE [LARGE SCALE GENOMIC DNA]</scope>
    <source>
        <strain evidence="2 3">CL-ES53</strain>
    </source>
</reference>
<proteinExistence type="predicted"/>
<comment type="caution">
    <text evidence="2">The sequence shown here is derived from an EMBL/GenBank/DDBJ whole genome shotgun (WGS) entry which is preliminary data.</text>
</comment>
<dbReference type="PROSITE" id="PS51257">
    <property type="entry name" value="PROKAR_LIPOPROTEIN"/>
    <property type="match status" value="1"/>
</dbReference>
<dbReference type="Proteomes" id="UP001460888">
    <property type="component" value="Unassembled WGS sequence"/>
</dbReference>
<accession>A0ABV2B4A7</accession>
<feature type="domain" description="DUF5666" evidence="1">
    <location>
        <begin position="108"/>
        <end position="170"/>
    </location>
</feature>
<name>A0ABV2B4A7_9GAMM</name>
<organism evidence="2 3">
    <name type="scientific">Salinisphaera dokdonensis CL-ES53</name>
    <dbReference type="NCBI Taxonomy" id="1304272"/>
    <lineage>
        <taxon>Bacteria</taxon>
        <taxon>Pseudomonadati</taxon>
        <taxon>Pseudomonadota</taxon>
        <taxon>Gammaproteobacteria</taxon>
        <taxon>Salinisphaerales</taxon>
        <taxon>Salinisphaeraceae</taxon>
        <taxon>Salinisphaera</taxon>
    </lineage>
</organism>
<feature type="domain" description="DUF5666" evidence="1">
    <location>
        <begin position="47"/>
        <end position="101"/>
    </location>
</feature>
<dbReference type="InterPro" id="IPR043724">
    <property type="entry name" value="DUF5666"/>
</dbReference>
<keyword evidence="3" id="KW-1185">Reference proteome</keyword>
<dbReference type="EMBL" id="APND01000005">
    <property type="protein sequence ID" value="MES1930671.1"/>
    <property type="molecule type" value="Genomic_DNA"/>
</dbReference>
<evidence type="ECO:0000313" key="2">
    <source>
        <dbReference type="EMBL" id="MES1930671.1"/>
    </source>
</evidence>
<dbReference type="RefSeq" id="WP_353113090.1">
    <property type="nucleotide sequence ID" value="NZ_APND01000005.1"/>
</dbReference>
<evidence type="ECO:0000259" key="1">
    <source>
        <dbReference type="Pfam" id="PF18914"/>
    </source>
</evidence>
<dbReference type="Pfam" id="PF18914">
    <property type="entry name" value="DUF5666"/>
    <property type="match status" value="4"/>
</dbReference>